<dbReference type="AlphaFoldDB" id="A0A1H8WFI6"/>
<evidence type="ECO:0000313" key="3">
    <source>
        <dbReference type="Proteomes" id="UP000198893"/>
    </source>
</evidence>
<keyword evidence="3" id="KW-1185">Reference proteome</keyword>
<dbReference type="GO" id="GO:0003676">
    <property type="term" value="F:nucleic acid binding"/>
    <property type="evidence" value="ECO:0007669"/>
    <property type="project" value="InterPro"/>
</dbReference>
<dbReference type="InterPro" id="IPR001584">
    <property type="entry name" value="Integrase_cat-core"/>
</dbReference>
<evidence type="ECO:0000259" key="1">
    <source>
        <dbReference type="PROSITE" id="PS50994"/>
    </source>
</evidence>
<dbReference type="SUPFAM" id="SSF53098">
    <property type="entry name" value="Ribonuclease H-like"/>
    <property type="match status" value="1"/>
</dbReference>
<dbReference type="Pfam" id="PF13683">
    <property type="entry name" value="rve_3"/>
    <property type="match status" value="1"/>
</dbReference>
<dbReference type="RefSeq" id="WP_425441346.1">
    <property type="nucleotide sequence ID" value="NZ_FODS01000060.1"/>
</dbReference>
<dbReference type="InterPro" id="IPR012337">
    <property type="entry name" value="RNaseH-like_sf"/>
</dbReference>
<organism evidence="2 3">
    <name type="scientific">Salinihabitans flavidus</name>
    <dbReference type="NCBI Taxonomy" id="569882"/>
    <lineage>
        <taxon>Bacteria</taxon>
        <taxon>Pseudomonadati</taxon>
        <taxon>Pseudomonadota</taxon>
        <taxon>Alphaproteobacteria</taxon>
        <taxon>Rhodobacterales</taxon>
        <taxon>Roseobacteraceae</taxon>
        <taxon>Salinihabitans</taxon>
    </lineage>
</organism>
<protein>
    <submittedName>
        <fullName evidence="2">Integrase core domain-containing protein</fullName>
    </submittedName>
</protein>
<sequence>FTDRLFGLRKRAATGNHEFDRLCADLGIEHRLAPPMRPQTNGMVERFNGRIEDVLQSHRFRSGEDLEQTILRYVRLYNGQLPQSVLKGRTPIDALKDWHRQKPEIFKKRPYNHAGCDSYLLAGEPARATEELGPLYGAGTFVGGRWWPGWLFAASLAHAGRIEDAARVITAAKERRPERSLAAVAQSLDGFTDRAGLDLVLDGLRRAGMPS</sequence>
<dbReference type="GO" id="GO:0015074">
    <property type="term" value="P:DNA integration"/>
    <property type="evidence" value="ECO:0007669"/>
    <property type="project" value="InterPro"/>
</dbReference>
<dbReference type="InterPro" id="IPR036397">
    <property type="entry name" value="RNaseH_sf"/>
</dbReference>
<dbReference type="EMBL" id="FODS01000060">
    <property type="protein sequence ID" value="SEP26420.1"/>
    <property type="molecule type" value="Genomic_DNA"/>
</dbReference>
<dbReference type="PROSITE" id="PS50994">
    <property type="entry name" value="INTEGRASE"/>
    <property type="match status" value="1"/>
</dbReference>
<evidence type="ECO:0000313" key="2">
    <source>
        <dbReference type="EMBL" id="SEP26420.1"/>
    </source>
</evidence>
<feature type="non-terminal residue" evidence="2">
    <location>
        <position position="1"/>
    </location>
</feature>
<feature type="domain" description="Integrase catalytic" evidence="1">
    <location>
        <begin position="1"/>
        <end position="99"/>
    </location>
</feature>
<name>A0A1H8WFI6_9RHOB</name>
<reference evidence="2 3" key="1">
    <citation type="submission" date="2016-10" db="EMBL/GenBank/DDBJ databases">
        <authorList>
            <person name="de Groot N.N."/>
        </authorList>
    </citation>
    <scope>NUCLEOTIDE SEQUENCE [LARGE SCALE GENOMIC DNA]</scope>
    <source>
        <strain evidence="2 3">DSM 27842</strain>
    </source>
</reference>
<accession>A0A1H8WFI6</accession>
<dbReference type="Proteomes" id="UP000198893">
    <property type="component" value="Unassembled WGS sequence"/>
</dbReference>
<proteinExistence type="predicted"/>
<dbReference type="Gene3D" id="3.30.420.10">
    <property type="entry name" value="Ribonuclease H-like superfamily/Ribonuclease H"/>
    <property type="match status" value="1"/>
</dbReference>
<gene>
    <name evidence="2" type="ORF">SAMN04490248_1601</name>
</gene>